<dbReference type="PANTHER" id="PTHR28047">
    <property type="entry name" value="PROTEIN DCG1"/>
    <property type="match status" value="1"/>
</dbReference>
<dbReference type="AlphaFoldDB" id="H0E1P6"/>
<dbReference type="GO" id="GO:0047661">
    <property type="term" value="F:amino-acid racemase activity"/>
    <property type="evidence" value="ECO:0007669"/>
    <property type="project" value="InterPro"/>
</dbReference>
<evidence type="ECO:0000313" key="2">
    <source>
        <dbReference type="EMBL" id="EHN12389.1"/>
    </source>
</evidence>
<keyword evidence="2" id="KW-0413">Isomerase</keyword>
<proteinExistence type="inferred from homology"/>
<dbReference type="InterPro" id="IPR053714">
    <property type="entry name" value="Iso_Racemase_Enz_sf"/>
</dbReference>
<dbReference type="InterPro" id="IPR052186">
    <property type="entry name" value="Hydantoin_racemase-like"/>
</dbReference>
<name>H0E1P6_9ACTN</name>
<protein>
    <submittedName>
        <fullName evidence="2">Hydantoin racemase</fullName>
        <ecNumber evidence="2">5.1.99.-</ecNumber>
    </submittedName>
</protein>
<dbReference type="RefSeq" id="WP_007570959.1">
    <property type="nucleotide sequence ID" value="NZ_AGUD01000028.1"/>
</dbReference>
<dbReference type="Pfam" id="PF01177">
    <property type="entry name" value="Asp_Glu_race"/>
    <property type="match status" value="1"/>
</dbReference>
<evidence type="ECO:0000256" key="1">
    <source>
        <dbReference type="ARBA" id="ARBA00038414"/>
    </source>
</evidence>
<organism evidence="2 3">
    <name type="scientific">Patulibacter medicamentivorans</name>
    <dbReference type="NCBI Taxonomy" id="1097667"/>
    <lineage>
        <taxon>Bacteria</taxon>
        <taxon>Bacillati</taxon>
        <taxon>Actinomycetota</taxon>
        <taxon>Thermoleophilia</taxon>
        <taxon>Solirubrobacterales</taxon>
        <taxon>Patulibacteraceae</taxon>
        <taxon>Patulibacter</taxon>
    </lineage>
</organism>
<dbReference type="PANTHER" id="PTHR28047:SF5">
    <property type="entry name" value="PROTEIN DCG1"/>
    <property type="match status" value="1"/>
</dbReference>
<accession>H0E1P6</accession>
<gene>
    <name evidence="2" type="ORF">PAI11_07080</name>
</gene>
<dbReference type="Proteomes" id="UP000005143">
    <property type="component" value="Unassembled WGS sequence"/>
</dbReference>
<dbReference type="EC" id="5.1.99.-" evidence="2"/>
<dbReference type="EMBL" id="AGUD01000028">
    <property type="protein sequence ID" value="EHN12389.1"/>
    <property type="molecule type" value="Genomic_DNA"/>
</dbReference>
<dbReference type="InterPro" id="IPR015942">
    <property type="entry name" value="Asp/Glu/hydantoin_racemase"/>
</dbReference>
<comment type="caution">
    <text evidence="2">The sequence shown here is derived from an EMBL/GenBank/DDBJ whole genome shotgun (WGS) entry which is preliminary data.</text>
</comment>
<sequence>MALVLPVAYDEVFLEKIRADYRSEDLGVEVSYRFPDAAPSVIETAADARAAEEGVRRAVLDAVADGADAVLVTCFSDPGVRAAASAVPVPVMGEGRPTIAAVAALFERFSILSSQSSTTDAKANVVAELGVASRLHSVVGMDIPVRELTPARADDVAALIEREARSGADAVILGCTGLEAGFTAAVRERLDERGAGVTVVDPAEVAGRVLLAAALSSGAPR</sequence>
<evidence type="ECO:0000313" key="3">
    <source>
        <dbReference type="Proteomes" id="UP000005143"/>
    </source>
</evidence>
<dbReference type="Gene3D" id="3.40.50.12500">
    <property type="match status" value="1"/>
</dbReference>
<keyword evidence="3" id="KW-1185">Reference proteome</keyword>
<comment type="similarity">
    <text evidence="1">Belongs to the HyuE racemase family.</text>
</comment>
<reference evidence="2 3" key="1">
    <citation type="journal article" date="2013" name="Biodegradation">
        <title>Quantitative proteomic analysis of ibuprofen-degrading Patulibacter sp. strain I11.</title>
        <authorList>
            <person name="Almeida B."/>
            <person name="Kjeldal H."/>
            <person name="Lolas I."/>
            <person name="Knudsen A.D."/>
            <person name="Carvalho G."/>
            <person name="Nielsen K.L."/>
            <person name="Barreto Crespo M.T."/>
            <person name="Stensballe A."/>
            <person name="Nielsen J.L."/>
        </authorList>
    </citation>
    <scope>NUCLEOTIDE SEQUENCE [LARGE SCALE GENOMIC DNA]</scope>
    <source>
        <strain evidence="2 3">I11</strain>
    </source>
</reference>